<reference evidence="1 2" key="1">
    <citation type="submission" date="2020-07" db="EMBL/GenBank/DDBJ databases">
        <title>Complete genome sequence of Chitinibacter sp. 2T18.</title>
        <authorList>
            <person name="Bae J.-W."/>
            <person name="Choi J.-W."/>
        </authorList>
    </citation>
    <scope>NUCLEOTIDE SEQUENCE [LARGE SCALE GENOMIC DNA]</scope>
    <source>
        <strain evidence="1 2">2T18</strain>
    </source>
</reference>
<organism evidence="1 2">
    <name type="scientific">Chitinibacter bivalviorum</name>
    <dbReference type="NCBI Taxonomy" id="2739434"/>
    <lineage>
        <taxon>Bacteria</taxon>
        <taxon>Pseudomonadati</taxon>
        <taxon>Pseudomonadota</taxon>
        <taxon>Betaproteobacteria</taxon>
        <taxon>Neisseriales</taxon>
        <taxon>Chitinibacteraceae</taxon>
        <taxon>Chitinibacter</taxon>
    </lineage>
</organism>
<dbReference type="AlphaFoldDB" id="A0A7H9BHP6"/>
<name>A0A7H9BHP6_9NEIS</name>
<dbReference type="Proteomes" id="UP000509597">
    <property type="component" value="Chromosome"/>
</dbReference>
<evidence type="ECO:0000313" key="1">
    <source>
        <dbReference type="EMBL" id="QLG87064.1"/>
    </source>
</evidence>
<proteinExistence type="predicted"/>
<evidence type="ECO:0000313" key="2">
    <source>
        <dbReference type="Proteomes" id="UP000509597"/>
    </source>
</evidence>
<dbReference type="KEGG" id="chiz:HQ393_01730"/>
<dbReference type="RefSeq" id="WP_179357150.1">
    <property type="nucleotide sequence ID" value="NZ_CP058627.1"/>
</dbReference>
<protein>
    <submittedName>
        <fullName evidence="1">Uncharacterized protein</fullName>
    </submittedName>
</protein>
<keyword evidence="2" id="KW-1185">Reference proteome</keyword>
<sequence length="78" mass="8339">MTTTILGGGTAQPEIYQNSGLTPQISRFLVSTALVLVAGQWVALPVAPPRTTPYSEAELAHFASVSPFPIEHLQAYDL</sequence>
<accession>A0A7H9BHP6</accession>
<gene>
    <name evidence="1" type="ORF">HQ393_01730</name>
</gene>
<dbReference type="EMBL" id="CP058627">
    <property type="protein sequence ID" value="QLG87064.1"/>
    <property type="molecule type" value="Genomic_DNA"/>
</dbReference>